<reference evidence="2" key="1">
    <citation type="submission" date="2020-05" db="EMBL/GenBank/DDBJ databases">
        <title>Mycena genomes resolve the evolution of fungal bioluminescence.</title>
        <authorList>
            <person name="Tsai I.J."/>
        </authorList>
    </citation>
    <scope>NUCLEOTIDE SEQUENCE</scope>
    <source>
        <strain evidence="2">CCC161011</strain>
    </source>
</reference>
<accession>A0A8H6XN03</accession>
<feature type="compositionally biased region" description="Polar residues" evidence="1">
    <location>
        <begin position="48"/>
        <end position="57"/>
    </location>
</feature>
<protein>
    <submittedName>
        <fullName evidence="2">Uncharacterized protein</fullName>
    </submittedName>
</protein>
<dbReference type="EMBL" id="JACAZI010000014">
    <property type="protein sequence ID" value="KAF7344730.1"/>
    <property type="molecule type" value="Genomic_DNA"/>
</dbReference>
<proteinExistence type="predicted"/>
<feature type="region of interest" description="Disordered" evidence="1">
    <location>
        <begin position="1"/>
        <end position="26"/>
    </location>
</feature>
<dbReference type="OrthoDB" id="3027743at2759"/>
<dbReference type="AlphaFoldDB" id="A0A8H6XN03"/>
<evidence type="ECO:0000313" key="2">
    <source>
        <dbReference type="EMBL" id="KAF7344730.1"/>
    </source>
</evidence>
<feature type="region of interest" description="Disordered" evidence="1">
    <location>
        <begin position="41"/>
        <end position="163"/>
    </location>
</feature>
<comment type="caution">
    <text evidence="2">The sequence shown here is derived from an EMBL/GenBank/DDBJ whole genome shotgun (WGS) entry which is preliminary data.</text>
</comment>
<dbReference type="Proteomes" id="UP000620124">
    <property type="component" value="Unassembled WGS sequence"/>
</dbReference>
<organism evidence="2 3">
    <name type="scientific">Mycena venus</name>
    <dbReference type="NCBI Taxonomy" id="2733690"/>
    <lineage>
        <taxon>Eukaryota</taxon>
        <taxon>Fungi</taxon>
        <taxon>Dikarya</taxon>
        <taxon>Basidiomycota</taxon>
        <taxon>Agaricomycotina</taxon>
        <taxon>Agaricomycetes</taxon>
        <taxon>Agaricomycetidae</taxon>
        <taxon>Agaricales</taxon>
        <taxon>Marasmiineae</taxon>
        <taxon>Mycenaceae</taxon>
        <taxon>Mycena</taxon>
    </lineage>
</organism>
<keyword evidence="3" id="KW-1185">Reference proteome</keyword>
<feature type="compositionally biased region" description="Gly residues" evidence="1">
    <location>
        <begin position="85"/>
        <end position="149"/>
    </location>
</feature>
<evidence type="ECO:0000313" key="3">
    <source>
        <dbReference type="Proteomes" id="UP000620124"/>
    </source>
</evidence>
<name>A0A8H6XN03_9AGAR</name>
<feature type="compositionally biased region" description="Acidic residues" evidence="1">
    <location>
        <begin position="151"/>
        <end position="161"/>
    </location>
</feature>
<sequence>MAQALADASNFPVIVYSSDEDPTLGFDAEDADLIEAFNTLAEEDTVDANETTDGNSHSGDEGKLCELAPGDGGNDPGGRRDSQGPPGGGGEGLPGGGGGDEGPPGGGGGGEGPPGRGGGGEGPSGGGDSGEGPPGGGDGGNPDSGGAGPGADEDPWGDWEDGPTHLTSLGIRLKFEKTVLVQVNCNTQFKTHEKPNPFLTPIHMEHEGATEKRQAEIHVGVIVQTPKMYVLVRRSFAVLGLLVDREDAIIQNSRINVGYSPPDQLLKEVSAENRQHQVGVNASYAGGHPTAGLSYAYTSGKTNTYETQNRTNLPPAEVLSDMGDIWEPEGKTYRSASYSYMSQGRGDPSNLSAGFGFGVDFSDSVSLEDVPLPRVSGVQRHQIFLWIRNPKAKSGVRVQGIIVLLNSIIPDIRRKSQLQWRAKFDVDATSGQASNAQRTSRAEGKSSLL</sequence>
<gene>
    <name evidence="2" type="ORF">MVEN_01633700</name>
</gene>
<evidence type="ECO:0000256" key="1">
    <source>
        <dbReference type="SAM" id="MobiDB-lite"/>
    </source>
</evidence>